<gene>
    <name evidence="2" type="ORF">HELGO_WM28156</name>
</gene>
<sequence>MSNTMKKQQYRDDITLIAQHGFHPLYLSYYAVFRELNEDEIIKLLNNGFAHNLKEANYNRESLRFLQPQISELAHEIFDQKTTLNAAFESYHQALDASNKKTSIQQTIGFDGLLGDWLNSDRDADDLMAIKTSGEELLETYPDNFWVQFELAWVNFHLLNDPKKAAEIFTNVADQAIQEDSPLAAVAMRYLAMTYYILGDQHSALVTIQGAISLDTSDTDQSQYELARYHAVSDDYDDSIKILKTLIKKSPLFYTQTQADPLYTDIEEVNGLLERFHTAKLEELKEECRENWIDKSLLQEPLPDGFDITTLFNEVYDKSEPLLTHQPYPLLRKKENISNKIQKNIRNNARSCAQGLSLSNELEMTQIIKKWKTLRKLGARLIYIAAIMALATIFLFIGSEVFDLREHFRLGHLSWKELVPFMIGSVVITGGIGIYLMQFRTPKTKALIDRKAALADLIEKL</sequence>
<dbReference type="EMBL" id="CACVAY010000003">
    <property type="protein sequence ID" value="CAA6800260.1"/>
    <property type="molecule type" value="Genomic_DNA"/>
</dbReference>
<evidence type="ECO:0000256" key="1">
    <source>
        <dbReference type="SAM" id="Phobius"/>
    </source>
</evidence>
<keyword evidence="1" id="KW-0812">Transmembrane</keyword>
<dbReference type="AlphaFoldDB" id="A0A6S6RWE1"/>
<keyword evidence="1" id="KW-1133">Transmembrane helix</keyword>
<protein>
    <submittedName>
        <fullName evidence="2">Uncharacterized protein</fullName>
    </submittedName>
</protein>
<accession>A0A6S6RWE1</accession>
<organism evidence="2">
    <name type="scientific">uncultured Thiotrichaceae bacterium</name>
    <dbReference type="NCBI Taxonomy" id="298394"/>
    <lineage>
        <taxon>Bacteria</taxon>
        <taxon>Pseudomonadati</taxon>
        <taxon>Pseudomonadota</taxon>
        <taxon>Gammaproteobacteria</taxon>
        <taxon>Thiotrichales</taxon>
        <taxon>Thiotrichaceae</taxon>
        <taxon>environmental samples</taxon>
    </lineage>
</organism>
<dbReference type="InterPro" id="IPR011990">
    <property type="entry name" value="TPR-like_helical_dom_sf"/>
</dbReference>
<dbReference type="SUPFAM" id="SSF48452">
    <property type="entry name" value="TPR-like"/>
    <property type="match status" value="1"/>
</dbReference>
<feature type="transmembrane region" description="Helical" evidence="1">
    <location>
        <begin position="418"/>
        <end position="437"/>
    </location>
</feature>
<proteinExistence type="predicted"/>
<dbReference type="Gene3D" id="1.25.40.10">
    <property type="entry name" value="Tetratricopeptide repeat domain"/>
    <property type="match status" value="1"/>
</dbReference>
<feature type="transmembrane region" description="Helical" evidence="1">
    <location>
        <begin position="377"/>
        <end position="398"/>
    </location>
</feature>
<keyword evidence="1" id="KW-0472">Membrane</keyword>
<reference evidence="2" key="1">
    <citation type="submission" date="2020-01" db="EMBL/GenBank/DDBJ databases">
        <authorList>
            <person name="Meier V. D."/>
            <person name="Meier V D."/>
        </authorList>
    </citation>
    <scope>NUCLEOTIDE SEQUENCE</scope>
    <source>
        <strain evidence="2">HLG_WM_MAG_07</strain>
    </source>
</reference>
<evidence type="ECO:0000313" key="2">
    <source>
        <dbReference type="EMBL" id="CAA6800260.1"/>
    </source>
</evidence>
<name>A0A6S6RWE1_9GAMM</name>